<comment type="caution">
    <text evidence="1">The sequence shown here is derived from an EMBL/GenBank/DDBJ whole genome shotgun (WGS) entry which is preliminary data.</text>
</comment>
<evidence type="ECO:0000313" key="2">
    <source>
        <dbReference type="Proteomes" id="UP001519887"/>
    </source>
</evidence>
<accession>A0ABS7CEF2</accession>
<keyword evidence="2" id="KW-1185">Reference proteome</keyword>
<proteinExistence type="predicted"/>
<dbReference type="Pfam" id="PF14907">
    <property type="entry name" value="NTP_transf_5"/>
    <property type="match status" value="1"/>
</dbReference>
<protein>
    <submittedName>
        <fullName evidence="1">Nucleotidyltransferase family protein</fullName>
    </submittedName>
</protein>
<feature type="non-terminal residue" evidence="1">
    <location>
        <position position="240"/>
    </location>
</feature>
<dbReference type="Proteomes" id="UP001519887">
    <property type="component" value="Unassembled WGS sequence"/>
</dbReference>
<evidence type="ECO:0000313" key="1">
    <source>
        <dbReference type="EMBL" id="MBW7459207.1"/>
    </source>
</evidence>
<dbReference type="InterPro" id="IPR039498">
    <property type="entry name" value="NTP_transf_5"/>
</dbReference>
<sequence>MVNTVVIDKRQLTAPLQLMLKILADDRRVRWNDHAELFAGMDWEAFIKLARHHRVYPYLYTRLKDIGHDLVPLPVLRGFYQEYCNNTFIMLGLCGEMERICKHFDEAHIRPLLLKGPVLAADLYGDISQRTSCDLDILIPIRDLLHAEAGLLELGYIKDDYIDTVLNDWKWRHHHTTFKHPRTGIKVELHWRLNPAPSKEPAFEELWSRRRRSPLSSYPLFYLGREDLFLFLVTHGARHG</sequence>
<name>A0ABS7CEF2_9BACL</name>
<organism evidence="1 2">
    <name type="scientific">Paenibacillus sepulcri</name>
    <dbReference type="NCBI Taxonomy" id="359917"/>
    <lineage>
        <taxon>Bacteria</taxon>
        <taxon>Bacillati</taxon>
        <taxon>Bacillota</taxon>
        <taxon>Bacilli</taxon>
        <taxon>Bacillales</taxon>
        <taxon>Paenibacillaceae</taxon>
        <taxon>Paenibacillus</taxon>
    </lineage>
</organism>
<dbReference type="EMBL" id="JAHZIK010001531">
    <property type="protein sequence ID" value="MBW7459207.1"/>
    <property type="molecule type" value="Genomic_DNA"/>
</dbReference>
<gene>
    <name evidence="1" type="ORF">K0U00_34665</name>
</gene>
<reference evidence="1 2" key="1">
    <citation type="submission" date="2021-07" db="EMBL/GenBank/DDBJ databases">
        <title>Paenibacillus radiodurans sp. nov., isolated from the southeastern edge of Tengger Desert.</title>
        <authorList>
            <person name="Zhang G."/>
        </authorList>
    </citation>
    <scope>NUCLEOTIDE SEQUENCE [LARGE SCALE GENOMIC DNA]</scope>
    <source>
        <strain evidence="1 2">CCM 7311</strain>
    </source>
</reference>